<keyword evidence="6" id="KW-1185">Reference proteome</keyword>
<dbReference type="InterPro" id="IPR009057">
    <property type="entry name" value="Homeodomain-like_sf"/>
</dbReference>
<dbReference type="RefSeq" id="WP_100992601.1">
    <property type="nucleotide sequence ID" value="NZ_CP025096.1"/>
</dbReference>
<evidence type="ECO:0000256" key="2">
    <source>
        <dbReference type="ARBA" id="ARBA00023125"/>
    </source>
</evidence>
<dbReference type="InterPro" id="IPR018060">
    <property type="entry name" value="HTH_AraC"/>
</dbReference>
<dbReference type="SUPFAM" id="SSF51215">
    <property type="entry name" value="Regulatory protein AraC"/>
    <property type="match status" value="1"/>
</dbReference>
<dbReference type="AlphaFoldDB" id="A0A2K8Z871"/>
<keyword evidence="2" id="KW-0238">DNA-binding</keyword>
<name>A0A2K8Z871_9BACT</name>
<dbReference type="SMART" id="SM00342">
    <property type="entry name" value="HTH_ARAC"/>
    <property type="match status" value="1"/>
</dbReference>
<dbReference type="PANTHER" id="PTHR43280">
    <property type="entry name" value="ARAC-FAMILY TRANSCRIPTIONAL REGULATOR"/>
    <property type="match status" value="1"/>
</dbReference>
<reference evidence="5 6" key="1">
    <citation type="submission" date="2017-11" db="EMBL/GenBank/DDBJ databases">
        <title>Taxonomic description and genome sequences of Spirosoma HA7 sp. nov., isolated from pollen microhabitat of Corylus avellana.</title>
        <authorList>
            <person name="Ambika Manirajan B."/>
            <person name="Suarez C."/>
            <person name="Ratering S."/>
            <person name="Geissler-Plaum R."/>
            <person name="Cardinale M."/>
            <person name="Sylvia S."/>
        </authorList>
    </citation>
    <scope>NUCLEOTIDE SEQUENCE [LARGE SCALE GENOMIC DNA]</scope>
    <source>
        <strain evidence="5 6">HA7</strain>
    </source>
</reference>
<dbReference type="GO" id="GO:0043565">
    <property type="term" value="F:sequence-specific DNA binding"/>
    <property type="evidence" value="ECO:0007669"/>
    <property type="project" value="InterPro"/>
</dbReference>
<evidence type="ECO:0000313" key="6">
    <source>
        <dbReference type="Proteomes" id="UP000232883"/>
    </source>
</evidence>
<dbReference type="InterPro" id="IPR003313">
    <property type="entry name" value="AraC-bd"/>
</dbReference>
<evidence type="ECO:0000313" key="5">
    <source>
        <dbReference type="EMBL" id="AUD06050.1"/>
    </source>
</evidence>
<dbReference type="Pfam" id="PF02311">
    <property type="entry name" value="AraC_binding"/>
    <property type="match status" value="1"/>
</dbReference>
<evidence type="ECO:0000259" key="4">
    <source>
        <dbReference type="PROSITE" id="PS01124"/>
    </source>
</evidence>
<keyword evidence="3" id="KW-0804">Transcription</keyword>
<dbReference type="InterPro" id="IPR020449">
    <property type="entry name" value="Tscrpt_reg_AraC-type_HTH"/>
</dbReference>
<accession>A0A2K8Z871</accession>
<protein>
    <recommendedName>
        <fullName evidence="4">HTH araC/xylS-type domain-containing protein</fullName>
    </recommendedName>
</protein>
<dbReference type="Proteomes" id="UP000232883">
    <property type="component" value="Chromosome"/>
</dbReference>
<organism evidence="5 6">
    <name type="scientific">Spirosoma pollinicola</name>
    <dbReference type="NCBI Taxonomy" id="2057025"/>
    <lineage>
        <taxon>Bacteria</taxon>
        <taxon>Pseudomonadati</taxon>
        <taxon>Bacteroidota</taxon>
        <taxon>Cytophagia</taxon>
        <taxon>Cytophagales</taxon>
        <taxon>Cytophagaceae</taxon>
        <taxon>Spirosoma</taxon>
    </lineage>
</organism>
<dbReference type="PANTHER" id="PTHR43280:SF32">
    <property type="entry name" value="TRANSCRIPTIONAL REGULATORY PROTEIN"/>
    <property type="match status" value="1"/>
</dbReference>
<dbReference type="PROSITE" id="PS01124">
    <property type="entry name" value="HTH_ARAC_FAMILY_2"/>
    <property type="match status" value="1"/>
</dbReference>
<dbReference type="KEGG" id="spir:CWM47_31925"/>
<dbReference type="Gene3D" id="1.10.10.60">
    <property type="entry name" value="Homeodomain-like"/>
    <property type="match status" value="1"/>
</dbReference>
<keyword evidence="1" id="KW-0805">Transcription regulation</keyword>
<dbReference type="InterPro" id="IPR037923">
    <property type="entry name" value="HTH-like"/>
</dbReference>
<dbReference type="OrthoDB" id="9793451at2"/>
<gene>
    <name evidence="5" type="ORF">CWM47_31925</name>
</gene>
<sequence length="282" mass="32122">MKVVPVHLLSELSGLKIDIMRFTIDDIPYAYDAVNIQRNDHYVFLLCEKGSGKLMVDFENISLDTGSIYYALPGQIHHRMYDQCVAGWYLAIDNLLVSAEFRTVFEGKLGLQTPLLLNPNLFNQCQSILSIINNRIGDKGNTKFDSHVTNTLLQSFIGIVAGGYSQQGNFVRQESRSNHLTHQFKLMLAENFRSLKSPSSYAKRLNVTQNYLNETIKKNTGFPVSYWITSEILMEAKRLLFHTTVTVKEIAYAVGYNDAAYFSKLFKKHEGVSPLSFRNKKQ</sequence>
<feature type="domain" description="HTH araC/xylS-type" evidence="4">
    <location>
        <begin position="182"/>
        <end position="280"/>
    </location>
</feature>
<dbReference type="Pfam" id="PF12833">
    <property type="entry name" value="HTH_18"/>
    <property type="match status" value="1"/>
</dbReference>
<dbReference type="GO" id="GO:0003700">
    <property type="term" value="F:DNA-binding transcription factor activity"/>
    <property type="evidence" value="ECO:0007669"/>
    <property type="project" value="InterPro"/>
</dbReference>
<dbReference type="SUPFAM" id="SSF46689">
    <property type="entry name" value="Homeodomain-like"/>
    <property type="match status" value="1"/>
</dbReference>
<evidence type="ECO:0000256" key="3">
    <source>
        <dbReference type="ARBA" id="ARBA00023163"/>
    </source>
</evidence>
<evidence type="ECO:0000256" key="1">
    <source>
        <dbReference type="ARBA" id="ARBA00023015"/>
    </source>
</evidence>
<dbReference type="PRINTS" id="PR00032">
    <property type="entry name" value="HTHARAC"/>
</dbReference>
<dbReference type="EMBL" id="CP025096">
    <property type="protein sequence ID" value="AUD06050.1"/>
    <property type="molecule type" value="Genomic_DNA"/>
</dbReference>
<proteinExistence type="predicted"/>